<sequence length="17" mass="1743">MVVGLSPSYPPVLTVSP</sequence>
<dbReference type="AlphaFoldDB" id="A0A0E9UJ60"/>
<protein>
    <submittedName>
        <fullName evidence="1">Uncharacterized protein</fullName>
    </submittedName>
</protein>
<dbReference type="EMBL" id="GBXM01042790">
    <property type="protein sequence ID" value="JAH65787.1"/>
    <property type="molecule type" value="Transcribed_RNA"/>
</dbReference>
<reference evidence="1" key="2">
    <citation type="journal article" date="2015" name="Fish Shellfish Immunol.">
        <title>Early steps in the European eel (Anguilla anguilla)-Vibrio vulnificus interaction in the gills: Role of the RtxA13 toxin.</title>
        <authorList>
            <person name="Callol A."/>
            <person name="Pajuelo D."/>
            <person name="Ebbesson L."/>
            <person name="Teles M."/>
            <person name="MacKenzie S."/>
            <person name="Amaro C."/>
        </authorList>
    </citation>
    <scope>NUCLEOTIDE SEQUENCE</scope>
</reference>
<reference evidence="1" key="1">
    <citation type="submission" date="2014-11" db="EMBL/GenBank/DDBJ databases">
        <authorList>
            <person name="Amaro Gonzalez C."/>
        </authorList>
    </citation>
    <scope>NUCLEOTIDE SEQUENCE</scope>
</reference>
<name>A0A0E9UJ60_ANGAN</name>
<organism evidence="1">
    <name type="scientific">Anguilla anguilla</name>
    <name type="common">European freshwater eel</name>
    <name type="synonym">Muraena anguilla</name>
    <dbReference type="NCBI Taxonomy" id="7936"/>
    <lineage>
        <taxon>Eukaryota</taxon>
        <taxon>Metazoa</taxon>
        <taxon>Chordata</taxon>
        <taxon>Craniata</taxon>
        <taxon>Vertebrata</taxon>
        <taxon>Euteleostomi</taxon>
        <taxon>Actinopterygii</taxon>
        <taxon>Neopterygii</taxon>
        <taxon>Teleostei</taxon>
        <taxon>Anguilliformes</taxon>
        <taxon>Anguillidae</taxon>
        <taxon>Anguilla</taxon>
    </lineage>
</organism>
<evidence type="ECO:0000313" key="1">
    <source>
        <dbReference type="EMBL" id="JAH65787.1"/>
    </source>
</evidence>
<accession>A0A0E9UJ60</accession>
<proteinExistence type="predicted"/>